<protein>
    <submittedName>
        <fullName evidence="1">Uncharacterized protein</fullName>
    </submittedName>
</protein>
<organism evidence="1 2">
    <name type="scientific">Lepidopterella palustris CBS 459.81</name>
    <dbReference type="NCBI Taxonomy" id="1314670"/>
    <lineage>
        <taxon>Eukaryota</taxon>
        <taxon>Fungi</taxon>
        <taxon>Dikarya</taxon>
        <taxon>Ascomycota</taxon>
        <taxon>Pezizomycotina</taxon>
        <taxon>Dothideomycetes</taxon>
        <taxon>Pleosporomycetidae</taxon>
        <taxon>Mytilinidiales</taxon>
        <taxon>Argynnaceae</taxon>
        <taxon>Lepidopterella</taxon>
    </lineage>
</organism>
<dbReference type="EMBL" id="KV744885">
    <property type="protein sequence ID" value="OCK82536.1"/>
    <property type="molecule type" value="Genomic_DNA"/>
</dbReference>
<dbReference type="Proteomes" id="UP000250266">
    <property type="component" value="Unassembled WGS sequence"/>
</dbReference>
<accession>A0A8E2EEM6</accession>
<name>A0A8E2EEM6_9PEZI</name>
<dbReference type="AlphaFoldDB" id="A0A8E2EEM6"/>
<sequence>MSYSLQPTVSSLIVCALRHLKSAAQESIVLISAPCSFSIHCTMSFCTAGLNTIYSPRFPSLIGKDNLANHSYKLYYDDPLELRLDLCHRGSYQGTRHSRQRRCSKSAR</sequence>
<keyword evidence="2" id="KW-1185">Reference proteome</keyword>
<proteinExistence type="predicted"/>
<reference evidence="1 2" key="1">
    <citation type="journal article" date="2016" name="Nat. Commun.">
        <title>Ectomycorrhizal ecology is imprinted in the genome of the dominant symbiotic fungus Cenococcum geophilum.</title>
        <authorList>
            <consortium name="DOE Joint Genome Institute"/>
            <person name="Peter M."/>
            <person name="Kohler A."/>
            <person name="Ohm R.A."/>
            <person name="Kuo A."/>
            <person name="Krutzmann J."/>
            <person name="Morin E."/>
            <person name="Arend M."/>
            <person name="Barry K.W."/>
            <person name="Binder M."/>
            <person name="Choi C."/>
            <person name="Clum A."/>
            <person name="Copeland A."/>
            <person name="Grisel N."/>
            <person name="Haridas S."/>
            <person name="Kipfer T."/>
            <person name="LaButti K."/>
            <person name="Lindquist E."/>
            <person name="Lipzen A."/>
            <person name="Maire R."/>
            <person name="Meier B."/>
            <person name="Mihaltcheva S."/>
            <person name="Molinier V."/>
            <person name="Murat C."/>
            <person name="Poggeler S."/>
            <person name="Quandt C.A."/>
            <person name="Sperisen C."/>
            <person name="Tritt A."/>
            <person name="Tisserant E."/>
            <person name="Crous P.W."/>
            <person name="Henrissat B."/>
            <person name="Nehls U."/>
            <person name="Egli S."/>
            <person name="Spatafora J.W."/>
            <person name="Grigoriev I.V."/>
            <person name="Martin F.M."/>
        </authorList>
    </citation>
    <scope>NUCLEOTIDE SEQUENCE [LARGE SCALE GENOMIC DNA]</scope>
    <source>
        <strain evidence="1 2">CBS 459.81</strain>
    </source>
</reference>
<evidence type="ECO:0000313" key="1">
    <source>
        <dbReference type="EMBL" id="OCK82536.1"/>
    </source>
</evidence>
<evidence type="ECO:0000313" key="2">
    <source>
        <dbReference type="Proteomes" id="UP000250266"/>
    </source>
</evidence>
<gene>
    <name evidence="1" type="ORF">K432DRAFT_219667</name>
</gene>